<protein>
    <submittedName>
        <fullName evidence="1">Uncharacterized protein</fullName>
    </submittedName>
</protein>
<dbReference type="Proteomes" id="UP001152484">
    <property type="component" value="Unassembled WGS sequence"/>
</dbReference>
<evidence type="ECO:0000313" key="1">
    <source>
        <dbReference type="EMBL" id="CAH9094714.1"/>
    </source>
</evidence>
<dbReference type="AlphaFoldDB" id="A0A9P1ECB2"/>
<proteinExistence type="predicted"/>
<accession>A0A9P1ECB2</accession>
<dbReference type="OrthoDB" id="1304801at2759"/>
<name>A0A9P1ECB2_CUSEU</name>
<evidence type="ECO:0000313" key="2">
    <source>
        <dbReference type="Proteomes" id="UP001152484"/>
    </source>
</evidence>
<reference evidence="1" key="1">
    <citation type="submission" date="2022-07" db="EMBL/GenBank/DDBJ databases">
        <authorList>
            <person name="Macas J."/>
            <person name="Novak P."/>
            <person name="Neumann P."/>
        </authorList>
    </citation>
    <scope>NUCLEOTIDE SEQUENCE</scope>
</reference>
<dbReference type="EMBL" id="CAMAPE010000031">
    <property type="protein sequence ID" value="CAH9094714.1"/>
    <property type="molecule type" value="Genomic_DNA"/>
</dbReference>
<comment type="caution">
    <text evidence="1">The sequence shown here is derived from an EMBL/GenBank/DDBJ whole genome shotgun (WGS) entry which is preliminary data.</text>
</comment>
<sequence>MKLMNSNLRTLSSIFSKLYLKISFQFQIKLARNTIKHSEFPESTPSSSQKNWDNFSQGREVLKQGVHDVYQLVTNQASYEDIKEWLQWLALGVGDKEMLHRGISHYKDGDEVETSKRMMQMKMKVGMSNHNRPLNSQLIKNGGLEHWRRGRSRTDHTTLDVVLNLLLYVLSIY</sequence>
<gene>
    <name evidence="1" type="ORF">CEURO_LOCUS12870</name>
</gene>
<keyword evidence="2" id="KW-1185">Reference proteome</keyword>
<organism evidence="1 2">
    <name type="scientific">Cuscuta europaea</name>
    <name type="common">European dodder</name>
    <dbReference type="NCBI Taxonomy" id="41803"/>
    <lineage>
        <taxon>Eukaryota</taxon>
        <taxon>Viridiplantae</taxon>
        <taxon>Streptophyta</taxon>
        <taxon>Embryophyta</taxon>
        <taxon>Tracheophyta</taxon>
        <taxon>Spermatophyta</taxon>
        <taxon>Magnoliopsida</taxon>
        <taxon>eudicotyledons</taxon>
        <taxon>Gunneridae</taxon>
        <taxon>Pentapetalae</taxon>
        <taxon>asterids</taxon>
        <taxon>lamiids</taxon>
        <taxon>Solanales</taxon>
        <taxon>Convolvulaceae</taxon>
        <taxon>Cuscuteae</taxon>
        <taxon>Cuscuta</taxon>
        <taxon>Cuscuta subgen. Cuscuta</taxon>
    </lineage>
</organism>